<protein>
    <submittedName>
        <fullName evidence="2">Uncharacterized protein</fullName>
    </submittedName>
</protein>
<dbReference type="Proteomes" id="UP000030671">
    <property type="component" value="Unassembled WGS sequence"/>
</dbReference>
<feature type="region of interest" description="Disordered" evidence="1">
    <location>
        <begin position="351"/>
        <end position="381"/>
    </location>
</feature>
<feature type="compositionally biased region" description="Basic residues" evidence="1">
    <location>
        <begin position="109"/>
        <end position="127"/>
    </location>
</feature>
<accession>W4JV00</accession>
<feature type="compositionally biased region" description="Basic residues" evidence="1">
    <location>
        <begin position="269"/>
        <end position="279"/>
    </location>
</feature>
<feature type="region of interest" description="Disordered" evidence="1">
    <location>
        <begin position="213"/>
        <end position="234"/>
    </location>
</feature>
<name>W4JV00_HETIT</name>
<dbReference type="EMBL" id="KI925464">
    <property type="protein sequence ID" value="ETW76716.1"/>
    <property type="molecule type" value="Genomic_DNA"/>
</dbReference>
<feature type="compositionally biased region" description="Basic and acidic residues" evidence="1">
    <location>
        <begin position="213"/>
        <end position="224"/>
    </location>
</feature>
<proteinExistence type="predicted"/>
<feature type="region of interest" description="Disordered" evidence="1">
    <location>
        <begin position="246"/>
        <end position="315"/>
    </location>
</feature>
<reference evidence="2 3" key="1">
    <citation type="journal article" date="2012" name="New Phytol.">
        <title>Insight into trade-off between wood decay and parasitism from the genome of a fungal forest pathogen.</title>
        <authorList>
            <person name="Olson A."/>
            <person name="Aerts A."/>
            <person name="Asiegbu F."/>
            <person name="Belbahri L."/>
            <person name="Bouzid O."/>
            <person name="Broberg A."/>
            <person name="Canback B."/>
            <person name="Coutinho P.M."/>
            <person name="Cullen D."/>
            <person name="Dalman K."/>
            <person name="Deflorio G."/>
            <person name="van Diepen L.T."/>
            <person name="Dunand C."/>
            <person name="Duplessis S."/>
            <person name="Durling M."/>
            <person name="Gonthier P."/>
            <person name="Grimwood J."/>
            <person name="Fossdal C.G."/>
            <person name="Hansson D."/>
            <person name="Henrissat B."/>
            <person name="Hietala A."/>
            <person name="Himmelstrand K."/>
            <person name="Hoffmeister D."/>
            <person name="Hogberg N."/>
            <person name="James T.Y."/>
            <person name="Karlsson M."/>
            <person name="Kohler A."/>
            <person name="Kues U."/>
            <person name="Lee Y.H."/>
            <person name="Lin Y.C."/>
            <person name="Lind M."/>
            <person name="Lindquist E."/>
            <person name="Lombard V."/>
            <person name="Lucas S."/>
            <person name="Lunden K."/>
            <person name="Morin E."/>
            <person name="Murat C."/>
            <person name="Park J."/>
            <person name="Raffaello T."/>
            <person name="Rouze P."/>
            <person name="Salamov A."/>
            <person name="Schmutz J."/>
            <person name="Solheim H."/>
            <person name="Stahlberg J."/>
            <person name="Velez H."/>
            <person name="de Vries R.P."/>
            <person name="Wiebenga A."/>
            <person name="Woodward S."/>
            <person name="Yakovlev I."/>
            <person name="Garbelotto M."/>
            <person name="Martin F."/>
            <person name="Grigoriev I.V."/>
            <person name="Stenlid J."/>
        </authorList>
    </citation>
    <scope>NUCLEOTIDE SEQUENCE [LARGE SCALE GENOMIC DNA]</scope>
    <source>
        <strain evidence="2 3">TC 32-1</strain>
    </source>
</reference>
<feature type="compositionally biased region" description="Polar residues" evidence="1">
    <location>
        <begin position="250"/>
        <end position="268"/>
    </location>
</feature>
<dbReference type="KEGG" id="hir:HETIRDRAFT_422116"/>
<organism evidence="2 3">
    <name type="scientific">Heterobasidion irregulare (strain TC 32-1)</name>
    <dbReference type="NCBI Taxonomy" id="747525"/>
    <lineage>
        <taxon>Eukaryota</taxon>
        <taxon>Fungi</taxon>
        <taxon>Dikarya</taxon>
        <taxon>Basidiomycota</taxon>
        <taxon>Agaricomycotina</taxon>
        <taxon>Agaricomycetes</taxon>
        <taxon>Russulales</taxon>
        <taxon>Bondarzewiaceae</taxon>
        <taxon>Heterobasidion</taxon>
        <taxon>Heterobasidion annosum species complex</taxon>
    </lineage>
</organism>
<gene>
    <name evidence="2" type="ORF">HETIRDRAFT_422116</name>
</gene>
<dbReference type="GeneID" id="20673776"/>
<dbReference type="InParanoid" id="W4JV00"/>
<dbReference type="RefSeq" id="XP_009551594.1">
    <property type="nucleotide sequence ID" value="XM_009553299.1"/>
</dbReference>
<dbReference type="HOGENOM" id="CLU_692728_0_0_1"/>
<evidence type="ECO:0000313" key="2">
    <source>
        <dbReference type="EMBL" id="ETW76716.1"/>
    </source>
</evidence>
<feature type="region of interest" description="Disordered" evidence="1">
    <location>
        <begin position="108"/>
        <end position="148"/>
    </location>
</feature>
<keyword evidence="3" id="KW-1185">Reference proteome</keyword>
<dbReference type="AlphaFoldDB" id="W4JV00"/>
<evidence type="ECO:0000313" key="3">
    <source>
        <dbReference type="Proteomes" id="UP000030671"/>
    </source>
</evidence>
<evidence type="ECO:0000256" key="1">
    <source>
        <dbReference type="SAM" id="MobiDB-lite"/>
    </source>
</evidence>
<sequence>MRVSGEAADMSCGVRAEVMMKLAEKALRGIARVGQWPTLFLTFIVLPPLRTSFFRLKHSSRGKAASFNPCFEAKLPRASHSASTPSHAHFPETEFLPFHPRVRLAVARRSAHGRRRKGARNSSRCRGHGPASGQSAEPPDTPDVRSANSSCIGAARRALRRLCGPRCARDVERSVCRAAQRCCCAQTDPAATTTTTNRRSLELLYQRGRVRNGETRRERNDRARAGSAREAGGDRAERVDEAACVCPRSGPQTDTDTLLPGGQTSTHVQKQKTKPHPRAKIFGNNPKAKYDAQREGVSYGRPTARPRRAESGHGTSDVLHLATQVRTSARRRTPVPVAVAVPVHVGEPRAGARVRAEGRGRSGRRRVGRAGGRGRSGAADWRRVARVGRRCRRASSSP</sequence>